<evidence type="ECO:0000313" key="3">
    <source>
        <dbReference type="EMBL" id="KAF0297677.1"/>
    </source>
</evidence>
<proteinExistence type="predicted"/>
<organism evidence="3 4">
    <name type="scientific">Amphibalanus amphitrite</name>
    <name type="common">Striped barnacle</name>
    <name type="synonym">Balanus amphitrite</name>
    <dbReference type="NCBI Taxonomy" id="1232801"/>
    <lineage>
        <taxon>Eukaryota</taxon>
        <taxon>Metazoa</taxon>
        <taxon>Ecdysozoa</taxon>
        <taxon>Arthropoda</taxon>
        <taxon>Crustacea</taxon>
        <taxon>Multicrustacea</taxon>
        <taxon>Cirripedia</taxon>
        <taxon>Thoracica</taxon>
        <taxon>Thoracicalcarea</taxon>
        <taxon>Balanomorpha</taxon>
        <taxon>Balanoidea</taxon>
        <taxon>Balanidae</taxon>
        <taxon>Amphibalaninae</taxon>
        <taxon>Amphibalanus</taxon>
    </lineage>
</organism>
<dbReference type="AlphaFoldDB" id="A0A6A4VNE9"/>
<dbReference type="Proteomes" id="UP000440578">
    <property type="component" value="Unassembled WGS sequence"/>
</dbReference>
<comment type="caution">
    <text evidence="3">The sequence shown here is derived from an EMBL/GenBank/DDBJ whole genome shotgun (WGS) entry which is preliminary data.</text>
</comment>
<evidence type="ECO:0000259" key="2">
    <source>
        <dbReference type="PROSITE" id="PS50181"/>
    </source>
</evidence>
<sequence length="120" mass="13161">MVLTRLSHAGGSCPLGKDKQDDCYECSSEESGPSQPAPSGRAHLFQKPLPPKRAVPFHLLDLPVEVLEKIFSMLTFGEVSRLRISRGPPRPGVDIAGERSVAPLGRHTPRAEPERCCHLR</sequence>
<keyword evidence="4" id="KW-1185">Reference proteome</keyword>
<dbReference type="EMBL" id="VIIS01001477">
    <property type="protein sequence ID" value="KAF0297678.1"/>
    <property type="molecule type" value="Genomic_DNA"/>
</dbReference>
<name>A0A6A4VNE9_AMPAM</name>
<feature type="domain" description="F-box" evidence="2">
    <location>
        <begin position="56"/>
        <end position="83"/>
    </location>
</feature>
<dbReference type="PROSITE" id="PS50181">
    <property type="entry name" value="FBOX"/>
    <property type="match status" value="1"/>
</dbReference>
<reference evidence="3 4" key="1">
    <citation type="submission" date="2019-07" db="EMBL/GenBank/DDBJ databases">
        <title>Draft genome assembly of a fouling barnacle, Amphibalanus amphitrite (Darwin, 1854): The first reference genome for Thecostraca.</title>
        <authorList>
            <person name="Kim W."/>
        </authorList>
    </citation>
    <scope>NUCLEOTIDE SEQUENCE [LARGE SCALE GENOMIC DNA]</scope>
    <source>
        <strain evidence="3">SNU_AA5</strain>
        <tissue evidence="3">Soma without cirri and trophi</tissue>
    </source>
</reference>
<dbReference type="OrthoDB" id="8180181at2759"/>
<accession>A0A6A4VNE9</accession>
<feature type="compositionally biased region" description="Basic and acidic residues" evidence="1">
    <location>
        <begin position="109"/>
        <end position="120"/>
    </location>
</feature>
<evidence type="ECO:0000313" key="4">
    <source>
        <dbReference type="Proteomes" id="UP000440578"/>
    </source>
</evidence>
<gene>
    <name evidence="3" type="ORF">FJT64_004885</name>
</gene>
<dbReference type="InterPro" id="IPR001810">
    <property type="entry name" value="F-box_dom"/>
</dbReference>
<dbReference type="EMBL" id="VIIS01001477">
    <property type="protein sequence ID" value="KAF0297677.1"/>
    <property type="molecule type" value="Genomic_DNA"/>
</dbReference>
<feature type="region of interest" description="Disordered" evidence="1">
    <location>
        <begin position="85"/>
        <end position="120"/>
    </location>
</feature>
<evidence type="ECO:0000256" key="1">
    <source>
        <dbReference type="SAM" id="MobiDB-lite"/>
    </source>
</evidence>
<feature type="region of interest" description="Disordered" evidence="1">
    <location>
        <begin position="1"/>
        <end position="47"/>
    </location>
</feature>
<protein>
    <recommendedName>
        <fullName evidence="2">F-box domain-containing protein</fullName>
    </recommendedName>
</protein>